<name>A0AAJ0BJY1_9PEZI</name>
<feature type="transmembrane region" description="Helical" evidence="6">
    <location>
        <begin position="162"/>
        <end position="179"/>
    </location>
</feature>
<feature type="transmembrane region" description="Helical" evidence="6">
    <location>
        <begin position="185"/>
        <end position="204"/>
    </location>
</feature>
<protein>
    <recommendedName>
        <fullName evidence="9">PQ loop repeat protein</fullName>
    </recommendedName>
</protein>
<evidence type="ECO:0000256" key="6">
    <source>
        <dbReference type="SAM" id="Phobius"/>
    </source>
</evidence>
<dbReference type="PANTHER" id="PTHR16201:SF37">
    <property type="entry name" value="PQ-LOOP REPEAT-CONTAINING PROTEIN"/>
    <property type="match status" value="1"/>
</dbReference>
<organism evidence="7 8">
    <name type="scientific">Echria macrotheca</name>
    <dbReference type="NCBI Taxonomy" id="438768"/>
    <lineage>
        <taxon>Eukaryota</taxon>
        <taxon>Fungi</taxon>
        <taxon>Dikarya</taxon>
        <taxon>Ascomycota</taxon>
        <taxon>Pezizomycotina</taxon>
        <taxon>Sordariomycetes</taxon>
        <taxon>Sordariomycetidae</taxon>
        <taxon>Sordariales</taxon>
        <taxon>Schizotheciaceae</taxon>
        <taxon>Echria</taxon>
    </lineage>
</organism>
<keyword evidence="4 6" id="KW-0472">Membrane</keyword>
<evidence type="ECO:0000256" key="3">
    <source>
        <dbReference type="ARBA" id="ARBA00022989"/>
    </source>
</evidence>
<accession>A0AAJ0BJY1</accession>
<evidence type="ECO:0000256" key="4">
    <source>
        <dbReference type="ARBA" id="ARBA00023136"/>
    </source>
</evidence>
<dbReference type="Pfam" id="PF04193">
    <property type="entry name" value="PQ-loop"/>
    <property type="match status" value="1"/>
</dbReference>
<feature type="region of interest" description="Disordered" evidence="5">
    <location>
        <begin position="241"/>
        <end position="271"/>
    </location>
</feature>
<dbReference type="Gene3D" id="1.20.1280.290">
    <property type="match status" value="1"/>
</dbReference>
<dbReference type="PANTHER" id="PTHR16201">
    <property type="entry name" value="SEVEN TRANSMEMBRANE PROTEIN 1-RELATED"/>
    <property type="match status" value="1"/>
</dbReference>
<evidence type="ECO:0008006" key="9">
    <source>
        <dbReference type="Google" id="ProtNLM"/>
    </source>
</evidence>
<evidence type="ECO:0000256" key="2">
    <source>
        <dbReference type="ARBA" id="ARBA00022692"/>
    </source>
</evidence>
<dbReference type="AlphaFoldDB" id="A0AAJ0BJY1"/>
<evidence type="ECO:0000256" key="5">
    <source>
        <dbReference type="SAM" id="MobiDB-lite"/>
    </source>
</evidence>
<feature type="transmembrane region" description="Helical" evidence="6">
    <location>
        <begin position="102"/>
        <end position="125"/>
    </location>
</feature>
<evidence type="ECO:0000313" key="7">
    <source>
        <dbReference type="EMBL" id="KAK1758524.1"/>
    </source>
</evidence>
<comment type="caution">
    <text evidence="7">The sequence shown here is derived from an EMBL/GenBank/DDBJ whole genome shotgun (WGS) entry which is preliminary data.</text>
</comment>
<dbReference type="EMBL" id="MU839829">
    <property type="protein sequence ID" value="KAK1758524.1"/>
    <property type="molecule type" value="Genomic_DNA"/>
</dbReference>
<comment type="subcellular location">
    <subcellularLocation>
        <location evidence="1">Membrane</location>
        <topology evidence="1">Multi-pass membrane protein</topology>
    </subcellularLocation>
</comment>
<reference evidence="7" key="1">
    <citation type="submission" date="2023-06" db="EMBL/GenBank/DDBJ databases">
        <title>Genome-scale phylogeny and comparative genomics of the fungal order Sordariales.</title>
        <authorList>
            <consortium name="Lawrence Berkeley National Laboratory"/>
            <person name="Hensen N."/>
            <person name="Bonometti L."/>
            <person name="Westerberg I."/>
            <person name="Brannstrom I.O."/>
            <person name="Guillou S."/>
            <person name="Cros-Aarteil S."/>
            <person name="Calhoun S."/>
            <person name="Haridas S."/>
            <person name="Kuo A."/>
            <person name="Mondo S."/>
            <person name="Pangilinan J."/>
            <person name="Riley R."/>
            <person name="Labutti K."/>
            <person name="Andreopoulos B."/>
            <person name="Lipzen A."/>
            <person name="Chen C."/>
            <person name="Yanf M."/>
            <person name="Daum C."/>
            <person name="Ng V."/>
            <person name="Clum A."/>
            <person name="Steindorff A."/>
            <person name="Ohm R."/>
            <person name="Martin F."/>
            <person name="Silar P."/>
            <person name="Natvig D."/>
            <person name="Lalanne C."/>
            <person name="Gautier V."/>
            <person name="Ament-Velasquez S.L."/>
            <person name="Kruys A."/>
            <person name="Hutchinson M.I."/>
            <person name="Powell A.J."/>
            <person name="Barry K."/>
            <person name="Miller A.N."/>
            <person name="Grigoriev I.V."/>
            <person name="Debuchy R."/>
            <person name="Gladieux P."/>
            <person name="Thoren M.H."/>
            <person name="Johannesson H."/>
        </authorList>
    </citation>
    <scope>NUCLEOTIDE SEQUENCE</scope>
    <source>
        <strain evidence="7">PSN4</strain>
    </source>
</reference>
<dbReference type="Proteomes" id="UP001239445">
    <property type="component" value="Unassembled WGS sequence"/>
</dbReference>
<feature type="transmembrane region" description="Helical" evidence="6">
    <location>
        <begin position="44"/>
        <end position="62"/>
    </location>
</feature>
<sequence>MAPQTEIPVSNSCADTAKRLWCVQLVPQIWTNWRTKKTDGLPGIMMFLWALCGVPFGVYAILQDFNIALQIQPQMFMSLCLVSWAQILVYHRKWPAWKATVLGIIMACTFAGVEAALIITLRPIYHGGNETPVLVVGIVAAILLAAGLLPPYGEIWKRRGRVIGINWIFLSMDWFGAFFSLMALGMIPCILELGIFLSHLIFLARTRRLRREAAREGKTFDDILAQHDAQGTPFKFAERKGRTWRFGSGQDGETEEASRASSGSETQGYAPDCAEAVEKV</sequence>
<proteinExistence type="predicted"/>
<feature type="transmembrane region" description="Helical" evidence="6">
    <location>
        <begin position="131"/>
        <end position="150"/>
    </location>
</feature>
<evidence type="ECO:0000256" key="1">
    <source>
        <dbReference type="ARBA" id="ARBA00004141"/>
    </source>
</evidence>
<dbReference type="SMART" id="SM00679">
    <property type="entry name" value="CTNS"/>
    <property type="match status" value="2"/>
</dbReference>
<dbReference type="InterPro" id="IPR051415">
    <property type="entry name" value="LAAT-1"/>
</dbReference>
<dbReference type="InterPro" id="IPR006603">
    <property type="entry name" value="PQ-loop_rpt"/>
</dbReference>
<evidence type="ECO:0000313" key="8">
    <source>
        <dbReference type="Proteomes" id="UP001239445"/>
    </source>
</evidence>
<dbReference type="GO" id="GO:0016020">
    <property type="term" value="C:membrane"/>
    <property type="evidence" value="ECO:0007669"/>
    <property type="project" value="UniProtKB-SubCell"/>
</dbReference>
<keyword evidence="3 6" id="KW-1133">Transmembrane helix</keyword>
<keyword evidence="8" id="KW-1185">Reference proteome</keyword>
<keyword evidence="2 6" id="KW-0812">Transmembrane</keyword>
<gene>
    <name evidence="7" type="ORF">QBC47DRAFT_374962</name>
</gene>